<gene>
    <name evidence="1" type="ORF">RF11_11691</name>
</gene>
<organism evidence="1 2">
    <name type="scientific">Thelohanellus kitauei</name>
    <name type="common">Myxosporean</name>
    <dbReference type="NCBI Taxonomy" id="669202"/>
    <lineage>
        <taxon>Eukaryota</taxon>
        <taxon>Metazoa</taxon>
        <taxon>Cnidaria</taxon>
        <taxon>Myxozoa</taxon>
        <taxon>Myxosporea</taxon>
        <taxon>Bivalvulida</taxon>
        <taxon>Platysporina</taxon>
        <taxon>Myxobolidae</taxon>
        <taxon>Thelohanellus</taxon>
    </lineage>
</organism>
<dbReference type="EMBL" id="JWZT01005004">
    <property type="protein sequence ID" value="KII62360.1"/>
    <property type="molecule type" value="Genomic_DNA"/>
</dbReference>
<dbReference type="AlphaFoldDB" id="A0A0C2M5K4"/>
<accession>A0A0C2M5K4</accession>
<reference evidence="1 2" key="1">
    <citation type="journal article" date="2014" name="Genome Biol. Evol.">
        <title>The genome of the myxosporean Thelohanellus kitauei shows adaptations to nutrient acquisition within its fish host.</title>
        <authorList>
            <person name="Yang Y."/>
            <person name="Xiong J."/>
            <person name="Zhou Z."/>
            <person name="Huo F."/>
            <person name="Miao W."/>
            <person name="Ran C."/>
            <person name="Liu Y."/>
            <person name="Zhang J."/>
            <person name="Feng J."/>
            <person name="Wang M."/>
            <person name="Wang M."/>
            <person name="Wang L."/>
            <person name="Yao B."/>
        </authorList>
    </citation>
    <scope>NUCLEOTIDE SEQUENCE [LARGE SCALE GENOMIC DNA]</scope>
    <source>
        <strain evidence="1">Wuqing</strain>
    </source>
</reference>
<comment type="caution">
    <text evidence="1">The sequence shown here is derived from an EMBL/GenBank/DDBJ whole genome shotgun (WGS) entry which is preliminary data.</text>
</comment>
<evidence type="ECO:0000313" key="2">
    <source>
        <dbReference type="Proteomes" id="UP000031668"/>
    </source>
</evidence>
<name>A0A0C2M5K4_THEKT</name>
<proteinExistence type="predicted"/>
<sequence>MEEMTGRGGTMFSNTVFKTNVIDLFKLSATALYFRTNMFMGAEDKNPFEVRKHQAITIKIIDKNLMVPKNQNWTHLELESVKNVWIQSFLAKIEADDYQKAMKWLVEDWDICKK</sequence>
<evidence type="ECO:0000313" key="1">
    <source>
        <dbReference type="EMBL" id="KII62360.1"/>
    </source>
</evidence>
<keyword evidence="2" id="KW-1185">Reference proteome</keyword>
<protein>
    <submittedName>
        <fullName evidence="1">Uncharacterized protein</fullName>
    </submittedName>
</protein>
<dbReference type="Proteomes" id="UP000031668">
    <property type="component" value="Unassembled WGS sequence"/>
</dbReference>